<feature type="signal peptide" evidence="3">
    <location>
        <begin position="1"/>
        <end position="36"/>
    </location>
</feature>
<evidence type="ECO:0008006" key="6">
    <source>
        <dbReference type="Google" id="ProtNLM"/>
    </source>
</evidence>
<evidence type="ECO:0000313" key="4">
    <source>
        <dbReference type="EMBL" id="MDI5964281.1"/>
    </source>
</evidence>
<protein>
    <recommendedName>
        <fullName evidence="6">Gram-positive cocci surface proteins LPxTG domain-containing protein</fullName>
    </recommendedName>
</protein>
<feature type="compositionally biased region" description="Low complexity" evidence="1">
    <location>
        <begin position="282"/>
        <end position="307"/>
    </location>
</feature>
<feature type="chain" id="PRO_5047492148" description="Gram-positive cocci surface proteins LPxTG domain-containing protein" evidence="3">
    <location>
        <begin position="37"/>
        <end position="361"/>
    </location>
</feature>
<feature type="region of interest" description="Disordered" evidence="1">
    <location>
        <begin position="172"/>
        <end position="332"/>
    </location>
</feature>
<proteinExistence type="predicted"/>
<evidence type="ECO:0000256" key="3">
    <source>
        <dbReference type="SAM" id="SignalP"/>
    </source>
</evidence>
<reference evidence="4 5" key="1">
    <citation type="submission" date="2023-05" db="EMBL/GenBank/DDBJ databases">
        <title>Streptantibioticus silvisoli sp. nov., acidotolerant actinomycetes 1 from pine litter.</title>
        <authorList>
            <person name="Swiecimska M."/>
            <person name="Golinska P."/>
            <person name="Sangal V."/>
            <person name="Wachnowicz B."/>
            <person name="Goodfellow M."/>
        </authorList>
    </citation>
    <scope>NUCLEOTIDE SEQUENCE [LARGE SCALE GENOMIC DNA]</scope>
    <source>
        <strain evidence="4 5">SL54</strain>
    </source>
</reference>
<accession>A0ABT6W434</accession>
<gene>
    <name evidence="4" type="ORF">POF43_016385</name>
</gene>
<keyword evidence="3" id="KW-0732">Signal</keyword>
<feature type="transmembrane region" description="Helical" evidence="2">
    <location>
        <begin position="337"/>
        <end position="356"/>
    </location>
</feature>
<evidence type="ECO:0000256" key="2">
    <source>
        <dbReference type="SAM" id="Phobius"/>
    </source>
</evidence>
<feature type="compositionally biased region" description="Gly residues" evidence="1">
    <location>
        <begin position="224"/>
        <end position="244"/>
    </location>
</feature>
<comment type="caution">
    <text evidence="4">The sequence shown here is derived from an EMBL/GenBank/DDBJ whole genome shotgun (WGS) entry which is preliminary data.</text>
</comment>
<feature type="compositionally biased region" description="Basic and acidic residues" evidence="1">
    <location>
        <begin position="192"/>
        <end position="207"/>
    </location>
</feature>
<dbReference type="Proteomes" id="UP001156398">
    <property type="component" value="Unassembled WGS sequence"/>
</dbReference>
<evidence type="ECO:0000313" key="5">
    <source>
        <dbReference type="Proteomes" id="UP001156398"/>
    </source>
</evidence>
<feature type="region of interest" description="Disordered" evidence="1">
    <location>
        <begin position="38"/>
        <end position="157"/>
    </location>
</feature>
<dbReference type="RefSeq" id="WP_282704615.1">
    <property type="nucleotide sequence ID" value="NZ_JAAGKO020000022.1"/>
</dbReference>
<organism evidence="4 5">
    <name type="scientific">Streptantibioticus silvisoli</name>
    <dbReference type="NCBI Taxonomy" id="2705255"/>
    <lineage>
        <taxon>Bacteria</taxon>
        <taxon>Bacillati</taxon>
        <taxon>Actinomycetota</taxon>
        <taxon>Actinomycetes</taxon>
        <taxon>Kitasatosporales</taxon>
        <taxon>Streptomycetaceae</taxon>
        <taxon>Streptantibioticus</taxon>
    </lineage>
</organism>
<feature type="compositionally biased region" description="Low complexity" evidence="1">
    <location>
        <begin position="123"/>
        <end position="138"/>
    </location>
</feature>
<keyword evidence="2" id="KW-0472">Membrane</keyword>
<keyword evidence="2" id="KW-0812">Transmembrane</keyword>
<keyword evidence="5" id="KW-1185">Reference proteome</keyword>
<keyword evidence="2" id="KW-1133">Transmembrane helix</keyword>
<evidence type="ECO:0000256" key="1">
    <source>
        <dbReference type="SAM" id="MobiDB-lite"/>
    </source>
</evidence>
<sequence>MPVARRIRRRLPPARLASAVPLAVAAALALAPVACAADAPASGGVSGAARPWPAASDGRATASGPPPPAAGVPPTADPASGSPTARPPGHRTPGHRATAARAPGHRTPAPGDAPSADPDPPHDGGTAADDAPRADPYAPWSPFTQVSASSAPGGGGMGLVADDAVGAVVADGGEQQHPAPGGDPALAGNRAGEGRPHPGRDADHDELGLPLGRGAVWQLTSGDGPDGAGPDGGGADGVGAGPAGGADLPRQADPGAESGADPGTEAGAATGQVVPALPPVPGGAARNSTAWPPGGASGGSSATRAPGEPVPGRSGPARAAGEEPQTAAGPAGRALRVLPFGTGLALLGAGLGVLAVRQRRR</sequence>
<name>A0ABT6W434_9ACTN</name>
<dbReference type="EMBL" id="JAAGKO020000022">
    <property type="protein sequence ID" value="MDI5964281.1"/>
    <property type="molecule type" value="Genomic_DNA"/>
</dbReference>